<evidence type="ECO:0000313" key="3">
    <source>
        <dbReference type="Proteomes" id="UP001367676"/>
    </source>
</evidence>
<evidence type="ECO:0008006" key="4">
    <source>
        <dbReference type="Google" id="ProtNLM"/>
    </source>
</evidence>
<dbReference type="Proteomes" id="UP001367676">
    <property type="component" value="Unassembled WGS sequence"/>
</dbReference>
<reference evidence="2 3" key="1">
    <citation type="submission" date="2024-03" db="EMBL/GenBank/DDBJ databases">
        <title>Adaptation during the transition from Ophiocordyceps entomopathogen to insect associate is accompanied by gene loss and intensified selection.</title>
        <authorList>
            <person name="Ward C.M."/>
            <person name="Onetto C.A."/>
            <person name="Borneman A.R."/>
        </authorList>
    </citation>
    <scope>NUCLEOTIDE SEQUENCE [LARGE SCALE GENOMIC DNA]</scope>
    <source>
        <strain evidence="2">AWRI1</strain>
        <tissue evidence="2">Single Adult Female</tissue>
    </source>
</reference>
<dbReference type="AlphaFoldDB" id="A0AAN9Y2S8"/>
<name>A0AAN9Y2S8_9HEMI</name>
<dbReference type="PANTHER" id="PTHR12449">
    <property type="entry name" value="DEATH DOMAIN-CONTAINING PROTEIN"/>
    <property type="match status" value="1"/>
</dbReference>
<gene>
    <name evidence="2" type="ORF">V9T40_000055</name>
</gene>
<dbReference type="InterPro" id="IPR039788">
    <property type="entry name" value="NOL4/NOL4L"/>
</dbReference>
<organism evidence="2 3">
    <name type="scientific">Parthenolecanium corni</name>
    <dbReference type="NCBI Taxonomy" id="536013"/>
    <lineage>
        <taxon>Eukaryota</taxon>
        <taxon>Metazoa</taxon>
        <taxon>Ecdysozoa</taxon>
        <taxon>Arthropoda</taxon>
        <taxon>Hexapoda</taxon>
        <taxon>Insecta</taxon>
        <taxon>Pterygota</taxon>
        <taxon>Neoptera</taxon>
        <taxon>Paraneoptera</taxon>
        <taxon>Hemiptera</taxon>
        <taxon>Sternorrhyncha</taxon>
        <taxon>Coccoidea</taxon>
        <taxon>Coccidae</taxon>
        <taxon>Parthenolecanium</taxon>
    </lineage>
</organism>
<evidence type="ECO:0000256" key="1">
    <source>
        <dbReference type="SAM" id="MobiDB-lite"/>
    </source>
</evidence>
<comment type="caution">
    <text evidence="2">The sequence shown here is derived from an EMBL/GenBank/DDBJ whole genome shotgun (WGS) entry which is preliminary data.</text>
</comment>
<dbReference type="PANTHER" id="PTHR12449:SF22">
    <property type="entry name" value="NUCLEOLAR PROTEIN 4"/>
    <property type="match status" value="1"/>
</dbReference>
<sequence length="459" mass="52874">MDGPKRPRLEDAEAEDPLNLSLNAAIAEYPSACAELAEMRSRFQQWVLKTYRDSSKTKTITAKKYERIVRTLAGEIKNCAENSKFRFWMKCKGFKLAVTNEGNGQSLLVQDKKGEVIKYKKVAVVENFFDIIYDVHVNEGARGMKHAGQKRTHRMITETYAFLPREAVTKFLLCCFDCQKRLNDDRKQSPTSSSDSTQPHPVDLPDFQSLPHTVLDQTPTRPSSPSSTAYASNFTNLPVLHLKDNNNDLYPQPYDYSTRLSPVNLEADSVRKQRKRKITRKIIKKCDEYENEDVLDYSSTKPCFNRVERSTTPSLEAVEQNSQGVLQDSENYRFSENTQLHVNLPQNMSKNEEPLHNTNSCKRQCPFIEKISDVLYNPVRYAMNAQRQTDPPMNEDYLEQSAVDLLLKAHHLETTKEELTEHDREQIILRIYSCRIISFLMSYAADVMLRLMVDDQISS</sequence>
<feature type="compositionally biased region" description="Low complexity" evidence="1">
    <location>
        <begin position="218"/>
        <end position="228"/>
    </location>
</feature>
<feature type="region of interest" description="Disordered" evidence="1">
    <location>
        <begin position="184"/>
        <end position="230"/>
    </location>
</feature>
<evidence type="ECO:0000313" key="2">
    <source>
        <dbReference type="EMBL" id="KAK7585876.1"/>
    </source>
</evidence>
<dbReference type="EMBL" id="JBBCAQ010000028">
    <property type="protein sequence ID" value="KAK7585876.1"/>
    <property type="molecule type" value="Genomic_DNA"/>
</dbReference>
<proteinExistence type="predicted"/>
<protein>
    <recommendedName>
        <fullName evidence="4">Nucleolar protein 4</fullName>
    </recommendedName>
</protein>
<keyword evidence="3" id="KW-1185">Reference proteome</keyword>
<accession>A0AAN9Y2S8</accession>
<feature type="compositionally biased region" description="Low complexity" evidence="1">
    <location>
        <begin position="189"/>
        <end position="199"/>
    </location>
</feature>